<dbReference type="AlphaFoldDB" id="A0A419W2T9"/>
<evidence type="ECO:0000313" key="4">
    <source>
        <dbReference type="Proteomes" id="UP000283387"/>
    </source>
</evidence>
<sequence length="186" mass="21671">MKTFDELFDGVIKHEGYYANVEGDQGGETYMGIARNLHPNWKGWEYIDAYKETYGEIPWNLHIDIPELNCMVKDFYCHTFYEKFSIDGILHGSIQEIIFDWCVNSGHWGARGVQRVLNQFFGADLKMDGIIGDQTLLAINDCDPRTLFVAIHRARVRYYHSIAKKGNNHLFLEGWLKRIGKIEFEE</sequence>
<evidence type="ECO:0000259" key="2">
    <source>
        <dbReference type="Pfam" id="PF09374"/>
    </source>
</evidence>
<dbReference type="Pfam" id="PF09374">
    <property type="entry name" value="PG_binding_3"/>
    <property type="match status" value="1"/>
</dbReference>
<dbReference type="InterPro" id="IPR018537">
    <property type="entry name" value="Peptidoglycan-bd_3"/>
</dbReference>
<keyword evidence="4" id="KW-1185">Reference proteome</keyword>
<dbReference type="Pfam" id="PF05838">
    <property type="entry name" value="Glyco_hydro_108"/>
    <property type="match status" value="1"/>
</dbReference>
<dbReference type="Gene3D" id="1.20.141.10">
    <property type="entry name" value="Chitosanase, subunit A, domain 1"/>
    <property type="match status" value="1"/>
</dbReference>
<dbReference type="Proteomes" id="UP000283387">
    <property type="component" value="Unassembled WGS sequence"/>
</dbReference>
<dbReference type="SUPFAM" id="SSF53955">
    <property type="entry name" value="Lysozyme-like"/>
    <property type="match status" value="1"/>
</dbReference>
<dbReference type="OrthoDB" id="672438at2"/>
<dbReference type="EMBL" id="RAPN01000001">
    <property type="protein sequence ID" value="RKD89792.1"/>
    <property type="molecule type" value="Genomic_DNA"/>
</dbReference>
<comment type="caution">
    <text evidence="3">The sequence shown here is derived from an EMBL/GenBank/DDBJ whole genome shotgun (WGS) entry which is preliminary data.</text>
</comment>
<organism evidence="3 4">
    <name type="scientific">Mangrovibacterium diazotrophicum</name>
    <dbReference type="NCBI Taxonomy" id="1261403"/>
    <lineage>
        <taxon>Bacteria</taxon>
        <taxon>Pseudomonadati</taxon>
        <taxon>Bacteroidota</taxon>
        <taxon>Bacteroidia</taxon>
        <taxon>Marinilabiliales</taxon>
        <taxon>Prolixibacteraceae</taxon>
        <taxon>Mangrovibacterium</taxon>
    </lineage>
</organism>
<feature type="domain" description="TtsA-like Glycoside hydrolase family 108" evidence="1">
    <location>
        <begin position="9"/>
        <end position="106"/>
    </location>
</feature>
<accession>A0A419W2T9</accession>
<evidence type="ECO:0000259" key="1">
    <source>
        <dbReference type="Pfam" id="PF05838"/>
    </source>
</evidence>
<protein>
    <submittedName>
        <fullName evidence="3">Putative peptidoglycan binding protein</fullName>
    </submittedName>
</protein>
<reference evidence="3 4" key="1">
    <citation type="submission" date="2018-09" db="EMBL/GenBank/DDBJ databases">
        <title>Genomic Encyclopedia of Archaeal and Bacterial Type Strains, Phase II (KMG-II): from individual species to whole genera.</title>
        <authorList>
            <person name="Goeker M."/>
        </authorList>
    </citation>
    <scope>NUCLEOTIDE SEQUENCE [LARGE SCALE GENOMIC DNA]</scope>
    <source>
        <strain evidence="3 4">DSM 27148</strain>
    </source>
</reference>
<dbReference type="InterPro" id="IPR008565">
    <property type="entry name" value="TtsA-like_GH18_dom"/>
</dbReference>
<dbReference type="InterPro" id="IPR023346">
    <property type="entry name" value="Lysozyme-like_dom_sf"/>
</dbReference>
<dbReference type="RefSeq" id="WP_120271242.1">
    <property type="nucleotide sequence ID" value="NZ_RAPN01000001.1"/>
</dbReference>
<proteinExistence type="predicted"/>
<name>A0A419W2T9_9BACT</name>
<gene>
    <name evidence="3" type="ORF">BC643_0125</name>
</gene>
<evidence type="ECO:0000313" key="3">
    <source>
        <dbReference type="EMBL" id="RKD89792.1"/>
    </source>
</evidence>
<feature type="domain" description="Peptidoglycan binding" evidence="2">
    <location>
        <begin position="113"/>
        <end position="178"/>
    </location>
</feature>